<organism evidence="10 11">
    <name type="scientific">Paratrimastix pyriformis</name>
    <dbReference type="NCBI Taxonomy" id="342808"/>
    <lineage>
        <taxon>Eukaryota</taxon>
        <taxon>Metamonada</taxon>
        <taxon>Preaxostyla</taxon>
        <taxon>Paratrimastigidae</taxon>
        <taxon>Paratrimastix</taxon>
    </lineage>
</organism>
<evidence type="ECO:0000256" key="1">
    <source>
        <dbReference type="ARBA" id="ARBA00004123"/>
    </source>
</evidence>
<dbReference type="InterPro" id="IPR015418">
    <property type="entry name" value="Eaf6"/>
</dbReference>
<feature type="compositionally biased region" description="Basic residues" evidence="9">
    <location>
        <begin position="101"/>
        <end position="111"/>
    </location>
</feature>
<evidence type="ECO:0000256" key="6">
    <source>
        <dbReference type="ARBA" id="ARBA00023163"/>
    </source>
</evidence>
<evidence type="ECO:0000256" key="4">
    <source>
        <dbReference type="ARBA" id="ARBA00023015"/>
    </source>
</evidence>
<keyword evidence="6" id="KW-0804">Transcription</keyword>
<evidence type="ECO:0000256" key="9">
    <source>
        <dbReference type="SAM" id="MobiDB-lite"/>
    </source>
</evidence>
<dbReference type="PANTHER" id="PTHR13476">
    <property type="entry name" value="CHROMATIN MODIFICATION-RELATED PROTEIN MEAF6"/>
    <property type="match status" value="1"/>
</dbReference>
<feature type="coiled-coil region" evidence="8">
    <location>
        <begin position="6"/>
        <end position="33"/>
    </location>
</feature>
<dbReference type="EMBL" id="JAPMOS010000038">
    <property type="protein sequence ID" value="KAJ4457832.1"/>
    <property type="molecule type" value="Genomic_DNA"/>
</dbReference>
<comment type="subcellular location">
    <subcellularLocation>
        <location evidence="1">Nucleus</location>
    </subcellularLocation>
</comment>
<keyword evidence="3" id="KW-0156">Chromatin regulator</keyword>
<evidence type="ECO:0000256" key="2">
    <source>
        <dbReference type="ARBA" id="ARBA00010916"/>
    </source>
</evidence>
<evidence type="ECO:0000256" key="8">
    <source>
        <dbReference type="SAM" id="Coils"/>
    </source>
</evidence>
<evidence type="ECO:0000313" key="10">
    <source>
        <dbReference type="EMBL" id="KAJ4457832.1"/>
    </source>
</evidence>
<proteinExistence type="inferred from homology"/>
<evidence type="ECO:0000256" key="5">
    <source>
        <dbReference type="ARBA" id="ARBA00023054"/>
    </source>
</evidence>
<dbReference type="Pfam" id="PF09340">
    <property type="entry name" value="NuA4"/>
    <property type="match status" value="1"/>
</dbReference>
<feature type="compositionally biased region" description="Low complexity" evidence="9">
    <location>
        <begin position="86"/>
        <end position="100"/>
    </location>
</feature>
<keyword evidence="7" id="KW-0539">Nucleus</keyword>
<keyword evidence="5 8" id="KW-0175">Coiled coil</keyword>
<sequence>MSSDLLQRLQDELLNVEMKLEDLEKQIFLKEEEYLDTTSHHGNVVRGFAAYRGGGSGAQRGGNFKSGDRLFSLSSLSSPARTEVELSSLPAPSPALSQPARNRKRDPHKNSKASSSGEAEDDDDYDD</sequence>
<reference evidence="10" key="1">
    <citation type="journal article" date="2022" name="bioRxiv">
        <title>Genomics of Preaxostyla Flagellates Illuminates Evolutionary Transitions and the Path Towards Mitochondrial Loss.</title>
        <authorList>
            <person name="Novak L.V.F."/>
            <person name="Treitli S.C."/>
            <person name="Pyrih J."/>
            <person name="Halakuc P."/>
            <person name="Pipaliya S.V."/>
            <person name="Vacek V."/>
            <person name="Brzon O."/>
            <person name="Soukal P."/>
            <person name="Eme L."/>
            <person name="Dacks J.B."/>
            <person name="Karnkowska A."/>
            <person name="Elias M."/>
            <person name="Hampl V."/>
        </authorList>
    </citation>
    <scope>NUCLEOTIDE SEQUENCE</scope>
    <source>
        <strain evidence="10">RCP-MX</strain>
    </source>
</reference>
<keyword evidence="4" id="KW-0805">Transcription regulation</keyword>
<accession>A0ABQ8UJE5</accession>
<evidence type="ECO:0000256" key="3">
    <source>
        <dbReference type="ARBA" id="ARBA00022853"/>
    </source>
</evidence>
<protein>
    <recommendedName>
        <fullName evidence="12">Chromatin modification-related protein MEAF6</fullName>
    </recommendedName>
</protein>
<evidence type="ECO:0008006" key="12">
    <source>
        <dbReference type="Google" id="ProtNLM"/>
    </source>
</evidence>
<comment type="caution">
    <text evidence="10">The sequence shown here is derived from an EMBL/GenBank/DDBJ whole genome shotgun (WGS) entry which is preliminary data.</text>
</comment>
<feature type="region of interest" description="Disordered" evidence="9">
    <location>
        <begin position="81"/>
        <end position="127"/>
    </location>
</feature>
<name>A0ABQ8UJE5_9EUKA</name>
<evidence type="ECO:0000313" key="11">
    <source>
        <dbReference type="Proteomes" id="UP001141327"/>
    </source>
</evidence>
<comment type="similarity">
    <text evidence="2">Belongs to the EAF6 family.</text>
</comment>
<keyword evidence="11" id="KW-1185">Reference proteome</keyword>
<feature type="region of interest" description="Disordered" evidence="9">
    <location>
        <begin position="50"/>
        <end position="69"/>
    </location>
</feature>
<dbReference type="Proteomes" id="UP001141327">
    <property type="component" value="Unassembled WGS sequence"/>
</dbReference>
<feature type="compositionally biased region" description="Acidic residues" evidence="9">
    <location>
        <begin position="118"/>
        <end position="127"/>
    </location>
</feature>
<gene>
    <name evidence="10" type="ORF">PAPYR_6503</name>
</gene>
<evidence type="ECO:0000256" key="7">
    <source>
        <dbReference type="ARBA" id="ARBA00023242"/>
    </source>
</evidence>